<dbReference type="EMBL" id="CAJOBG010039441">
    <property type="protein sequence ID" value="CAF4385950.1"/>
    <property type="molecule type" value="Genomic_DNA"/>
</dbReference>
<keyword evidence="1" id="KW-0812">Transmembrane</keyword>
<name>A0A820NBM9_9BILA</name>
<feature type="domain" description="Reverse transcriptase" evidence="2">
    <location>
        <begin position="1"/>
        <end position="132"/>
    </location>
</feature>
<dbReference type="Pfam" id="PF00078">
    <property type="entry name" value="RVT_1"/>
    <property type="match status" value="1"/>
</dbReference>
<dbReference type="Proteomes" id="UP000663866">
    <property type="component" value="Unassembled WGS sequence"/>
</dbReference>
<dbReference type="AlphaFoldDB" id="A0A820NBM9"/>
<evidence type="ECO:0000313" key="3">
    <source>
        <dbReference type="EMBL" id="CAF4385950.1"/>
    </source>
</evidence>
<keyword evidence="1" id="KW-0472">Membrane</keyword>
<feature type="transmembrane region" description="Helical" evidence="1">
    <location>
        <begin position="156"/>
        <end position="175"/>
    </location>
</feature>
<organism evidence="3 4">
    <name type="scientific">Rotaria magnacalcarata</name>
    <dbReference type="NCBI Taxonomy" id="392030"/>
    <lineage>
        <taxon>Eukaryota</taxon>
        <taxon>Metazoa</taxon>
        <taxon>Spiralia</taxon>
        <taxon>Gnathifera</taxon>
        <taxon>Rotifera</taxon>
        <taxon>Eurotatoria</taxon>
        <taxon>Bdelloidea</taxon>
        <taxon>Philodinida</taxon>
        <taxon>Philodinidae</taxon>
        <taxon>Rotaria</taxon>
    </lineage>
</organism>
<dbReference type="PROSITE" id="PS50878">
    <property type="entry name" value="RT_POL"/>
    <property type="match status" value="1"/>
</dbReference>
<accession>A0A820NBM9</accession>
<protein>
    <recommendedName>
        <fullName evidence="2">Reverse transcriptase domain-containing protein</fullName>
    </recommendedName>
</protein>
<evidence type="ECO:0000259" key="2">
    <source>
        <dbReference type="PROSITE" id="PS50878"/>
    </source>
</evidence>
<proteinExistence type="predicted"/>
<comment type="caution">
    <text evidence="3">The sequence shown here is derived from an EMBL/GenBank/DDBJ whole genome shotgun (WGS) entry which is preliminary data.</text>
</comment>
<evidence type="ECO:0000256" key="1">
    <source>
        <dbReference type="SAM" id="Phobius"/>
    </source>
</evidence>
<dbReference type="InterPro" id="IPR000477">
    <property type="entry name" value="RT_dom"/>
</dbReference>
<sequence length="232" mass="27346">FAGCIGKLRCLSIPPAYLNWIYAWLLDRKRFIEINETRSRWFNIDKGCPQGSALSPTLFITYNCDLEKRIKIFIDHLEYYLYLTDQPINTNKAQALFTARAIGHPKFDIHFNSGSKEKINWVPEYKYLGYLISSKLGWDKFLKLFGCTSPTLRKTLFLSFVLPIFTWVYPIFPFLSVKQQTCSSRNYGNWNYFRVFSKWVGINHEQSNNLKYAIMVAGVVDKWLRIKLYKDL</sequence>
<keyword evidence="4" id="KW-1185">Reference proteome</keyword>
<evidence type="ECO:0000313" key="4">
    <source>
        <dbReference type="Proteomes" id="UP000663866"/>
    </source>
</evidence>
<keyword evidence="1" id="KW-1133">Transmembrane helix</keyword>
<gene>
    <name evidence="3" type="ORF">OVN521_LOCUS33997</name>
</gene>
<reference evidence="3" key="1">
    <citation type="submission" date="2021-02" db="EMBL/GenBank/DDBJ databases">
        <authorList>
            <person name="Nowell W R."/>
        </authorList>
    </citation>
    <scope>NUCLEOTIDE SEQUENCE</scope>
</reference>
<feature type="non-terminal residue" evidence="3">
    <location>
        <position position="232"/>
    </location>
</feature>